<evidence type="ECO:0000313" key="2">
    <source>
        <dbReference type="Proteomes" id="UP001596171"/>
    </source>
</evidence>
<organism evidence="1 2">
    <name type="scientific">Lactiplantibacillus nangangensis</name>
    <dbReference type="NCBI Taxonomy" id="2559917"/>
    <lineage>
        <taxon>Bacteria</taxon>
        <taxon>Bacillati</taxon>
        <taxon>Bacillota</taxon>
        <taxon>Bacilli</taxon>
        <taxon>Lactobacillales</taxon>
        <taxon>Lactobacillaceae</taxon>
        <taxon>Lactiplantibacillus</taxon>
    </lineage>
</organism>
<dbReference type="Proteomes" id="UP001596171">
    <property type="component" value="Unassembled WGS sequence"/>
</dbReference>
<dbReference type="EMBL" id="JBHSSE010000024">
    <property type="protein sequence ID" value="MFC6202602.1"/>
    <property type="molecule type" value="Genomic_DNA"/>
</dbReference>
<protein>
    <submittedName>
        <fullName evidence="1">Uncharacterized protein</fullName>
    </submittedName>
</protein>
<gene>
    <name evidence="1" type="ORF">ACFP1L_12085</name>
</gene>
<evidence type="ECO:0000313" key="1">
    <source>
        <dbReference type="EMBL" id="MFC6202602.1"/>
    </source>
</evidence>
<keyword evidence="2" id="KW-1185">Reference proteome</keyword>
<dbReference type="RefSeq" id="WP_137616549.1">
    <property type="nucleotide sequence ID" value="NZ_BJDI01000010.1"/>
</dbReference>
<name>A0ABW1SLN1_9LACO</name>
<sequence length="77" mass="8537">MDANIYFDEGHVSVKGLKTITINTIIQGEISTKVLSVENVKDGLTLEHLNSTYVFTGTNTVAVLGKKIRFIDFFSKD</sequence>
<reference evidence="2" key="1">
    <citation type="journal article" date="2019" name="Int. J. Syst. Evol. Microbiol.">
        <title>The Global Catalogue of Microorganisms (GCM) 10K type strain sequencing project: providing services to taxonomists for standard genome sequencing and annotation.</title>
        <authorList>
            <consortium name="The Broad Institute Genomics Platform"/>
            <consortium name="The Broad Institute Genome Sequencing Center for Infectious Disease"/>
            <person name="Wu L."/>
            <person name="Ma J."/>
        </authorList>
    </citation>
    <scope>NUCLEOTIDE SEQUENCE [LARGE SCALE GENOMIC DNA]</scope>
    <source>
        <strain evidence="2">CCM 8930</strain>
    </source>
</reference>
<comment type="caution">
    <text evidence="1">The sequence shown here is derived from an EMBL/GenBank/DDBJ whole genome shotgun (WGS) entry which is preliminary data.</text>
</comment>
<proteinExistence type="predicted"/>
<accession>A0ABW1SLN1</accession>